<dbReference type="PANTHER" id="PTHR43844">
    <property type="entry name" value="METHIONINE SYNTHASE"/>
    <property type="match status" value="1"/>
</dbReference>
<evidence type="ECO:0000313" key="3">
    <source>
        <dbReference type="Proteomes" id="UP001203880"/>
    </source>
</evidence>
<dbReference type="InterPro" id="IPR038071">
    <property type="entry name" value="UROD/MetE-like_sf"/>
</dbReference>
<keyword evidence="3" id="KW-1185">Reference proteome</keyword>
<dbReference type="CDD" id="cd03311">
    <property type="entry name" value="CIMS_C_terminal_like"/>
    <property type="match status" value="1"/>
</dbReference>
<dbReference type="SUPFAM" id="SSF51726">
    <property type="entry name" value="UROD/MetE-like"/>
    <property type="match status" value="1"/>
</dbReference>
<dbReference type="Pfam" id="PF01717">
    <property type="entry name" value="Meth_synt_2"/>
    <property type="match status" value="1"/>
</dbReference>
<dbReference type="Gene3D" id="3.20.20.210">
    <property type="match status" value="1"/>
</dbReference>
<dbReference type="RefSeq" id="WP_249711646.1">
    <property type="nucleotide sequence ID" value="NZ_JAMFMB010000023.1"/>
</dbReference>
<dbReference type="EMBL" id="JAMFMB010000023">
    <property type="protein sequence ID" value="MCL6285143.1"/>
    <property type="molecule type" value="Genomic_DNA"/>
</dbReference>
<gene>
    <name evidence="2" type="ORF">M3P21_16565</name>
</gene>
<sequence length="376" mass="41157">MTRVLTTHVGSLPRTQDVVDLIFAREREEPFDAAAFDACMTAAVSNTVGQQKEAGIDIVSDGETSKISYATYVKDRYTGFSGDSPRNAPADLKMFPSFLQRLVDSGGTPQYARPMCTGEVRSKGQAELNKDIANLKAAMAEHGLERGFMNAASPGVISLFLQNDYYKSREAYLAALADAMKQEYETIVASGLDLQLDCPDLALSRHMLFTDLSDDEFVKVAQMHVDALNHALSDVPKDRVRVHICWGNYEGPHLCDIPMAKMFDTLMATRARYVLFETSNPRHGHEWTVFRDRKADIPDDKVLVPGVVDTTTNFVEHPDLVAQRIERFTNLVGSDRVIAGSDCGFGTFAGFGAVDPAIAYAKLAALSEGAAVISGK</sequence>
<accession>A0ABT0Q5K1</accession>
<dbReference type="Proteomes" id="UP001203880">
    <property type="component" value="Unassembled WGS sequence"/>
</dbReference>
<dbReference type="PANTHER" id="PTHR43844:SF2">
    <property type="entry name" value="SYNTHASE, VITAMIN-B12 INDEPENDENT, PUTATIVE (AFU_ORTHOLOGUE AFUA_3G12060)-RELATED"/>
    <property type="match status" value="1"/>
</dbReference>
<reference evidence="2" key="1">
    <citation type="submission" date="2022-05" db="EMBL/GenBank/DDBJ databases">
        <authorList>
            <person name="Park J.-S."/>
        </authorList>
    </citation>
    <scope>NUCLEOTIDE SEQUENCE</scope>
    <source>
        <strain evidence="2">2012CJ41-6</strain>
    </source>
</reference>
<comment type="caution">
    <text evidence="2">The sequence shown here is derived from an EMBL/GenBank/DDBJ whole genome shotgun (WGS) entry which is preliminary data.</text>
</comment>
<feature type="domain" description="Cobalamin-independent methionine synthase MetE C-terminal/archaeal" evidence="1">
    <location>
        <begin position="5"/>
        <end position="347"/>
    </location>
</feature>
<dbReference type="InterPro" id="IPR002629">
    <property type="entry name" value="Met_Synth_C/arc"/>
</dbReference>
<protein>
    <submittedName>
        <fullName evidence="2">Cobalamin-independent methionine synthase II family protein</fullName>
    </submittedName>
</protein>
<evidence type="ECO:0000313" key="2">
    <source>
        <dbReference type="EMBL" id="MCL6285143.1"/>
    </source>
</evidence>
<organism evidence="2 3">
    <name type="scientific">Ruegeria spongiae</name>
    <dbReference type="NCBI Taxonomy" id="2942209"/>
    <lineage>
        <taxon>Bacteria</taxon>
        <taxon>Pseudomonadati</taxon>
        <taxon>Pseudomonadota</taxon>
        <taxon>Alphaproteobacteria</taxon>
        <taxon>Rhodobacterales</taxon>
        <taxon>Roseobacteraceae</taxon>
        <taxon>Ruegeria</taxon>
    </lineage>
</organism>
<proteinExistence type="predicted"/>
<name>A0ABT0Q5K1_9RHOB</name>
<evidence type="ECO:0000259" key="1">
    <source>
        <dbReference type="Pfam" id="PF01717"/>
    </source>
</evidence>